<dbReference type="AlphaFoldDB" id="A0A1I3VKS5"/>
<dbReference type="Proteomes" id="UP000199630">
    <property type="component" value="Unassembled WGS sequence"/>
</dbReference>
<evidence type="ECO:0000313" key="4">
    <source>
        <dbReference type="Proteomes" id="UP000199630"/>
    </source>
</evidence>
<gene>
    <name evidence="3" type="ORF">SAMN04487991_3414</name>
</gene>
<dbReference type="GO" id="GO:0010181">
    <property type="term" value="F:FMN binding"/>
    <property type="evidence" value="ECO:0007669"/>
    <property type="project" value="InterPro"/>
</dbReference>
<evidence type="ECO:0000313" key="3">
    <source>
        <dbReference type="EMBL" id="SFJ95790.1"/>
    </source>
</evidence>
<dbReference type="EMBL" id="FORH01000007">
    <property type="protein sequence ID" value="SFJ95790.1"/>
    <property type="molecule type" value="Genomic_DNA"/>
</dbReference>
<proteinExistence type="predicted"/>
<reference evidence="4" key="1">
    <citation type="submission" date="2016-10" db="EMBL/GenBank/DDBJ databases">
        <authorList>
            <person name="Varghese N."/>
            <person name="Submissions S."/>
        </authorList>
    </citation>
    <scope>NUCLEOTIDE SEQUENCE [LARGE SCALE GENOMIC DNA]</scope>
    <source>
        <strain evidence="4">DSM 26471</strain>
    </source>
</reference>
<dbReference type="InterPro" id="IPR050268">
    <property type="entry name" value="NADH-dep_flavin_reductase"/>
</dbReference>
<organism evidence="3 4">
    <name type="scientific">Celeribacter neptunius</name>
    <dbReference type="NCBI Taxonomy" id="588602"/>
    <lineage>
        <taxon>Bacteria</taxon>
        <taxon>Pseudomonadati</taxon>
        <taxon>Pseudomonadota</taxon>
        <taxon>Alphaproteobacteria</taxon>
        <taxon>Rhodobacterales</taxon>
        <taxon>Roseobacteraceae</taxon>
        <taxon>Celeribacter</taxon>
    </lineage>
</organism>
<sequence>MSLLQSPILDPTFESDVEMTDFRDAMAALAATACLVTAADGGLRLGRTVTAAFSLSAQPPAILVSIDASAPLAALIRKRAGFSFAIFAEGQQAIADGFAGKVPQEHRFEQGTWGDWPSGHPRLAHAVAAMDCSVIGEIELDSHILFAGGLTRIGLDRTARPLVWHQRQYKSVQPL</sequence>
<protein>
    <submittedName>
        <fullName evidence="3">Flavin reductase</fullName>
    </submittedName>
</protein>
<dbReference type="PANTHER" id="PTHR30466:SF1">
    <property type="entry name" value="FMN REDUCTASE (NADH) RUTF"/>
    <property type="match status" value="1"/>
</dbReference>
<evidence type="ECO:0000256" key="1">
    <source>
        <dbReference type="ARBA" id="ARBA00023002"/>
    </source>
</evidence>
<dbReference type="RefSeq" id="WP_177213196.1">
    <property type="nucleotide sequence ID" value="NZ_FORH01000007.1"/>
</dbReference>
<evidence type="ECO:0000259" key="2">
    <source>
        <dbReference type="SMART" id="SM00903"/>
    </source>
</evidence>
<dbReference type="STRING" id="588602.SAMN04487991_3414"/>
<dbReference type="Pfam" id="PF01613">
    <property type="entry name" value="Flavin_Reduct"/>
    <property type="match status" value="1"/>
</dbReference>
<keyword evidence="4" id="KW-1185">Reference proteome</keyword>
<dbReference type="Gene3D" id="2.30.110.10">
    <property type="entry name" value="Electron Transport, Fmn-binding Protein, Chain A"/>
    <property type="match status" value="1"/>
</dbReference>
<accession>A0A1I3VKS5</accession>
<dbReference type="SMART" id="SM00903">
    <property type="entry name" value="Flavin_Reduct"/>
    <property type="match status" value="1"/>
</dbReference>
<dbReference type="GO" id="GO:0042602">
    <property type="term" value="F:riboflavin reductase (NADPH) activity"/>
    <property type="evidence" value="ECO:0007669"/>
    <property type="project" value="TreeGrafter"/>
</dbReference>
<dbReference type="InterPro" id="IPR012349">
    <property type="entry name" value="Split_barrel_FMN-bd"/>
</dbReference>
<dbReference type="InterPro" id="IPR002563">
    <property type="entry name" value="Flavin_Rdtase-like_dom"/>
</dbReference>
<name>A0A1I3VKS5_9RHOB</name>
<dbReference type="SUPFAM" id="SSF50475">
    <property type="entry name" value="FMN-binding split barrel"/>
    <property type="match status" value="1"/>
</dbReference>
<feature type="domain" description="Flavin reductase like" evidence="2">
    <location>
        <begin position="26"/>
        <end position="171"/>
    </location>
</feature>
<keyword evidence="1" id="KW-0560">Oxidoreductase</keyword>
<dbReference type="PANTHER" id="PTHR30466">
    <property type="entry name" value="FLAVIN REDUCTASE"/>
    <property type="match status" value="1"/>
</dbReference>